<sequence length="655" mass="76027">MANSVLLPIFFMCFISLHLTFASLKSEEYPDVKSNRIQAVEKRASSAKIEYLSILRDSGKYYVDKPYFREIHSQLKHKANRRKYVPSHRYRRGVFSWIASYFQSNPQTTKQPLQHPVSKDVNMPSNTTQTLTKPEMLAQKQSEIRGRNVESDGMTRVPRTTMATGITEVRNKVDSSGWLSTVSEFLHSSLDSSTERKNKNGVTSNVDPFFTSTPAFIQQTPTQKANKPHKIRHHRHHPEKVRGNSRYNLHKSHSERERHDDLSLVESRALPESLQRENYLRQKAKDELKENEKQRKVEAKDHSNLPCKTCGLAHTDPDSETKSLSEDEIKEIRKNMIAELLMQKMRLDPSEVAELAGNSSLKNMKLPLLPRAVLDETRERNSFLQENDDFYARDQEAIVAGEDMGRDCIKMQPTGCYNFRFNGRVKGEVESAKLWLYKTRDRRDIHEQTFIVYELERPRNENTLQRRNLVARESTFTKEGWVTVNMTRPVRRWLEKQRDGEMLAIRCKTCEAQNYRAVFGTKHGYKPLLIIKYADKYTVRDRRSEDDCNPVTECCKRPLSISFHDINMPTILEPSNLSVGYCFGYCDGIDSFTYNHTTIKQRLRWTHPISSDLRAQLTPCCVPLQLKDTFILNVENNLIVRKILPKVIVERCGCV</sequence>
<keyword evidence="4 6" id="KW-0339">Growth factor</keyword>
<dbReference type="InterPro" id="IPR001839">
    <property type="entry name" value="TGF-b_C"/>
</dbReference>
<dbReference type="GO" id="GO:0005125">
    <property type="term" value="F:cytokine activity"/>
    <property type="evidence" value="ECO:0007669"/>
    <property type="project" value="TreeGrafter"/>
</dbReference>
<feature type="domain" description="TGF-beta family profile" evidence="9">
    <location>
        <begin position="540"/>
        <end position="655"/>
    </location>
</feature>
<gene>
    <name evidence="10" type="ORF">PoB_006648100</name>
</gene>
<feature type="region of interest" description="Disordered" evidence="7">
    <location>
        <begin position="287"/>
        <end position="323"/>
    </location>
</feature>
<dbReference type="PANTHER" id="PTHR11848:SF298">
    <property type="entry name" value="DAWDLE, ISOFORM A"/>
    <property type="match status" value="1"/>
</dbReference>
<keyword evidence="8" id="KW-0732">Signal</keyword>
<accession>A0AAV4D7P2</accession>
<feature type="compositionally biased region" description="Basic and acidic residues" evidence="7">
    <location>
        <begin position="287"/>
        <end position="303"/>
    </location>
</feature>
<dbReference type="Gene3D" id="2.60.120.970">
    <property type="match status" value="1"/>
</dbReference>
<dbReference type="InterPro" id="IPR015615">
    <property type="entry name" value="TGF-beta-rel"/>
</dbReference>
<dbReference type="InterPro" id="IPR001111">
    <property type="entry name" value="TGF-b_propeptide"/>
</dbReference>
<name>A0AAV4D7P2_9GAST</name>
<feature type="region of interest" description="Disordered" evidence="7">
    <location>
        <begin position="108"/>
        <end position="128"/>
    </location>
</feature>
<dbReference type="InterPro" id="IPR029034">
    <property type="entry name" value="Cystine-knot_cytokine"/>
</dbReference>
<dbReference type="PANTHER" id="PTHR11848">
    <property type="entry name" value="TGF-BETA FAMILY"/>
    <property type="match status" value="1"/>
</dbReference>
<evidence type="ECO:0000256" key="8">
    <source>
        <dbReference type="SAM" id="SignalP"/>
    </source>
</evidence>
<dbReference type="Proteomes" id="UP000735302">
    <property type="component" value="Unassembled WGS sequence"/>
</dbReference>
<evidence type="ECO:0000313" key="10">
    <source>
        <dbReference type="EMBL" id="GFO39976.1"/>
    </source>
</evidence>
<feature type="compositionally biased region" description="Basic residues" evidence="7">
    <location>
        <begin position="226"/>
        <end position="239"/>
    </location>
</feature>
<feature type="compositionally biased region" description="Basic and acidic residues" evidence="7">
    <location>
        <begin position="252"/>
        <end position="262"/>
    </location>
</feature>
<evidence type="ECO:0000256" key="5">
    <source>
        <dbReference type="ARBA" id="ARBA00023157"/>
    </source>
</evidence>
<keyword evidence="5" id="KW-1015">Disulfide bond</keyword>
<evidence type="ECO:0000256" key="6">
    <source>
        <dbReference type="RuleBase" id="RU000354"/>
    </source>
</evidence>
<dbReference type="SUPFAM" id="SSF57501">
    <property type="entry name" value="Cystine-knot cytokines"/>
    <property type="match status" value="1"/>
</dbReference>
<dbReference type="Gene3D" id="2.10.90.10">
    <property type="entry name" value="Cystine-knot cytokines"/>
    <property type="match status" value="1"/>
</dbReference>
<evidence type="ECO:0000256" key="3">
    <source>
        <dbReference type="ARBA" id="ARBA00022525"/>
    </source>
</evidence>
<dbReference type="Pfam" id="PF00688">
    <property type="entry name" value="TGFb_propeptide"/>
    <property type="match status" value="1"/>
</dbReference>
<proteinExistence type="inferred from homology"/>
<keyword evidence="3" id="KW-0964">Secreted</keyword>
<dbReference type="Pfam" id="PF00019">
    <property type="entry name" value="TGF_beta"/>
    <property type="match status" value="1"/>
</dbReference>
<evidence type="ECO:0000256" key="7">
    <source>
        <dbReference type="SAM" id="MobiDB-lite"/>
    </source>
</evidence>
<dbReference type="GO" id="GO:0008083">
    <property type="term" value="F:growth factor activity"/>
    <property type="evidence" value="ECO:0007669"/>
    <property type="project" value="UniProtKB-KW"/>
</dbReference>
<evidence type="ECO:0000256" key="4">
    <source>
        <dbReference type="ARBA" id="ARBA00023030"/>
    </source>
</evidence>
<keyword evidence="11" id="KW-1185">Reference proteome</keyword>
<comment type="subcellular location">
    <subcellularLocation>
        <location evidence="1">Secreted</location>
    </subcellularLocation>
</comment>
<comment type="caution">
    <text evidence="10">The sequence shown here is derived from an EMBL/GenBank/DDBJ whole genome shotgun (WGS) entry which is preliminary data.</text>
</comment>
<feature type="chain" id="PRO_5043730292" evidence="8">
    <location>
        <begin position="23"/>
        <end position="655"/>
    </location>
</feature>
<reference evidence="10 11" key="1">
    <citation type="journal article" date="2021" name="Elife">
        <title>Chloroplast acquisition without the gene transfer in kleptoplastic sea slugs, Plakobranchus ocellatus.</title>
        <authorList>
            <person name="Maeda T."/>
            <person name="Takahashi S."/>
            <person name="Yoshida T."/>
            <person name="Shimamura S."/>
            <person name="Takaki Y."/>
            <person name="Nagai Y."/>
            <person name="Toyoda A."/>
            <person name="Suzuki Y."/>
            <person name="Arimoto A."/>
            <person name="Ishii H."/>
            <person name="Satoh N."/>
            <person name="Nishiyama T."/>
            <person name="Hasebe M."/>
            <person name="Maruyama T."/>
            <person name="Minagawa J."/>
            <person name="Obokata J."/>
            <person name="Shigenobu S."/>
        </authorList>
    </citation>
    <scope>NUCLEOTIDE SEQUENCE [LARGE SCALE GENOMIC DNA]</scope>
</reference>
<evidence type="ECO:0000259" key="9">
    <source>
        <dbReference type="PROSITE" id="PS51362"/>
    </source>
</evidence>
<feature type="compositionally biased region" description="Polar residues" evidence="7">
    <location>
        <begin position="200"/>
        <end position="225"/>
    </location>
</feature>
<evidence type="ECO:0000256" key="1">
    <source>
        <dbReference type="ARBA" id="ARBA00004613"/>
    </source>
</evidence>
<dbReference type="GO" id="GO:0005615">
    <property type="term" value="C:extracellular space"/>
    <property type="evidence" value="ECO:0007669"/>
    <property type="project" value="TreeGrafter"/>
</dbReference>
<dbReference type="CDD" id="cd08698">
    <property type="entry name" value="TGF_beta_SF"/>
    <property type="match status" value="1"/>
</dbReference>
<organism evidence="10 11">
    <name type="scientific">Plakobranchus ocellatus</name>
    <dbReference type="NCBI Taxonomy" id="259542"/>
    <lineage>
        <taxon>Eukaryota</taxon>
        <taxon>Metazoa</taxon>
        <taxon>Spiralia</taxon>
        <taxon>Lophotrochozoa</taxon>
        <taxon>Mollusca</taxon>
        <taxon>Gastropoda</taxon>
        <taxon>Heterobranchia</taxon>
        <taxon>Euthyneura</taxon>
        <taxon>Panpulmonata</taxon>
        <taxon>Sacoglossa</taxon>
        <taxon>Placobranchoidea</taxon>
        <taxon>Plakobranchidae</taxon>
        <taxon>Plakobranchus</taxon>
    </lineage>
</organism>
<protein>
    <submittedName>
        <fullName evidence="10">Growth/differentiation factor 8</fullName>
    </submittedName>
</protein>
<evidence type="ECO:0000256" key="2">
    <source>
        <dbReference type="ARBA" id="ARBA00006656"/>
    </source>
</evidence>
<feature type="region of interest" description="Disordered" evidence="7">
    <location>
        <begin position="189"/>
        <end position="263"/>
    </location>
</feature>
<feature type="signal peptide" evidence="8">
    <location>
        <begin position="1"/>
        <end position="22"/>
    </location>
</feature>
<dbReference type="PROSITE" id="PS51362">
    <property type="entry name" value="TGF_BETA_2"/>
    <property type="match status" value="1"/>
</dbReference>
<dbReference type="AlphaFoldDB" id="A0AAV4D7P2"/>
<comment type="similarity">
    <text evidence="2 6">Belongs to the TGF-beta family.</text>
</comment>
<evidence type="ECO:0000313" key="11">
    <source>
        <dbReference type="Proteomes" id="UP000735302"/>
    </source>
</evidence>
<dbReference type="EMBL" id="BLXT01007556">
    <property type="protein sequence ID" value="GFO39976.1"/>
    <property type="molecule type" value="Genomic_DNA"/>
</dbReference>
<dbReference type="SMART" id="SM00204">
    <property type="entry name" value="TGFB"/>
    <property type="match status" value="1"/>
</dbReference>